<accession>A0ABR3ABS1</accession>
<feature type="compositionally biased region" description="Basic residues" evidence="1">
    <location>
        <begin position="62"/>
        <end position="71"/>
    </location>
</feature>
<dbReference type="EMBL" id="JBBXMP010000005">
    <property type="protein sequence ID" value="KAL0070945.1"/>
    <property type="molecule type" value="Genomic_DNA"/>
</dbReference>
<evidence type="ECO:0000313" key="2">
    <source>
        <dbReference type="EMBL" id="KAL0070945.1"/>
    </source>
</evidence>
<name>A0ABR3ABS1_9AGAR</name>
<sequence>MCIAPMAETTRTLRAGQRAQLERFLGPYPPGLLAQVALARRNKWENKTREKERERRGEVLKSTRRRQRKGLPAHLLSRLSKEQVEKELTVRRSIAEVGYVGQLKREKGWKVRTPKKGGNPGETWSIIDGAWTSDDKESELRQGVQEMKADIRTRQRSGMEKTDT</sequence>
<evidence type="ECO:0000256" key="1">
    <source>
        <dbReference type="SAM" id="MobiDB-lite"/>
    </source>
</evidence>
<keyword evidence="3" id="KW-1185">Reference proteome</keyword>
<feature type="region of interest" description="Disordered" evidence="1">
    <location>
        <begin position="111"/>
        <end position="164"/>
    </location>
</feature>
<gene>
    <name evidence="2" type="ORF">AAF712_002166</name>
</gene>
<feature type="compositionally biased region" description="Basic and acidic residues" evidence="1">
    <location>
        <begin position="46"/>
        <end position="61"/>
    </location>
</feature>
<comment type="caution">
    <text evidence="2">The sequence shown here is derived from an EMBL/GenBank/DDBJ whole genome shotgun (WGS) entry which is preliminary data.</text>
</comment>
<feature type="compositionally biased region" description="Basic and acidic residues" evidence="1">
    <location>
        <begin position="147"/>
        <end position="164"/>
    </location>
</feature>
<evidence type="ECO:0000313" key="3">
    <source>
        <dbReference type="Proteomes" id="UP001437256"/>
    </source>
</evidence>
<feature type="region of interest" description="Disordered" evidence="1">
    <location>
        <begin position="46"/>
        <end position="74"/>
    </location>
</feature>
<protein>
    <submittedName>
        <fullName evidence="2">Uncharacterized protein</fullName>
    </submittedName>
</protein>
<organism evidence="2 3">
    <name type="scientific">Marasmius tenuissimus</name>
    <dbReference type="NCBI Taxonomy" id="585030"/>
    <lineage>
        <taxon>Eukaryota</taxon>
        <taxon>Fungi</taxon>
        <taxon>Dikarya</taxon>
        <taxon>Basidiomycota</taxon>
        <taxon>Agaricomycotina</taxon>
        <taxon>Agaricomycetes</taxon>
        <taxon>Agaricomycetidae</taxon>
        <taxon>Agaricales</taxon>
        <taxon>Marasmiineae</taxon>
        <taxon>Marasmiaceae</taxon>
        <taxon>Marasmius</taxon>
    </lineage>
</organism>
<reference evidence="2 3" key="1">
    <citation type="submission" date="2024-05" db="EMBL/GenBank/DDBJ databases">
        <title>A draft genome resource for the thread blight pathogen Marasmius tenuissimus strain MS-2.</title>
        <authorList>
            <person name="Yulfo-Soto G.E."/>
            <person name="Baruah I.K."/>
            <person name="Amoako-Attah I."/>
            <person name="Bukari Y."/>
            <person name="Meinhardt L.W."/>
            <person name="Bailey B.A."/>
            <person name="Cohen S.P."/>
        </authorList>
    </citation>
    <scope>NUCLEOTIDE SEQUENCE [LARGE SCALE GENOMIC DNA]</scope>
    <source>
        <strain evidence="2 3">MS-2</strain>
    </source>
</reference>
<dbReference type="Proteomes" id="UP001437256">
    <property type="component" value="Unassembled WGS sequence"/>
</dbReference>
<proteinExistence type="predicted"/>